<dbReference type="RefSeq" id="WP_425583287.1">
    <property type="nucleotide sequence ID" value="NZ_BAAASL010000017.1"/>
</dbReference>
<dbReference type="InterPro" id="IPR036291">
    <property type="entry name" value="NAD(P)-bd_dom_sf"/>
</dbReference>
<dbReference type="SUPFAM" id="SSF51735">
    <property type="entry name" value="NAD(P)-binding Rossmann-fold domains"/>
    <property type="match status" value="1"/>
</dbReference>
<feature type="region of interest" description="Disordered" evidence="1">
    <location>
        <begin position="1"/>
        <end position="23"/>
    </location>
</feature>
<organism evidence="3 4">
    <name type="scientific">Streptomyces luteosporeus</name>
    <dbReference type="NCBI Taxonomy" id="173856"/>
    <lineage>
        <taxon>Bacteria</taxon>
        <taxon>Bacillati</taxon>
        <taxon>Actinomycetota</taxon>
        <taxon>Actinomycetes</taxon>
        <taxon>Kitasatosporales</taxon>
        <taxon>Streptomycetaceae</taxon>
        <taxon>Streptomyces</taxon>
    </lineage>
</organism>
<dbReference type="Pfam" id="PF08240">
    <property type="entry name" value="ADH_N"/>
    <property type="match status" value="1"/>
</dbReference>
<keyword evidence="4" id="KW-1185">Reference proteome</keyword>
<accession>A0ABN3TZF9</accession>
<evidence type="ECO:0000313" key="4">
    <source>
        <dbReference type="Proteomes" id="UP001500886"/>
    </source>
</evidence>
<dbReference type="InterPro" id="IPR013149">
    <property type="entry name" value="ADH-like_C"/>
</dbReference>
<sequence length="328" mass="34506">MRAVIHHGQPGTSGLRPAEVADPEPRTGWVRVRLRAAGLNHRDLFLMDERTGAEAPFVPGSDGAGIVDAVGEGVSGVREGDEVLINPALGWEHAHDTPVVPEILGGPADGTLAECVVVPACNLARKPAHLSWPEAAALPMGALTAYRAVFTRGGLRRGEHLLVPGVGGGVGGWALLLGKAAGARVTVTSRKADKRDHAVRLGADRALDTAADWAAELGGASVDLVVDGVGPAVFGQYPKVLRPGGRVVLFGATTGTDLHVPLRELFFHQFSLLGTSMGSAEEFRQMLAFVEQHRIRPVVDSVYTLENVAEAYEQMVAGTQFGNIVVVP</sequence>
<dbReference type="Gene3D" id="3.90.180.10">
    <property type="entry name" value="Medium-chain alcohol dehydrogenases, catalytic domain"/>
    <property type="match status" value="1"/>
</dbReference>
<evidence type="ECO:0000256" key="1">
    <source>
        <dbReference type="SAM" id="MobiDB-lite"/>
    </source>
</evidence>
<dbReference type="PANTHER" id="PTHR45033:SF3">
    <property type="entry name" value="DEHYDROGENASE, PUTATIVE (AFU_ORTHOLOGUE AFUA_2G13270)-RELATED"/>
    <property type="match status" value="1"/>
</dbReference>
<name>A0ABN3TZF9_9ACTN</name>
<dbReference type="InterPro" id="IPR020843">
    <property type="entry name" value="ER"/>
</dbReference>
<dbReference type="InterPro" id="IPR052711">
    <property type="entry name" value="Zinc_ADH-like"/>
</dbReference>
<dbReference type="Pfam" id="PF00107">
    <property type="entry name" value="ADH_zinc_N"/>
    <property type="match status" value="1"/>
</dbReference>
<evidence type="ECO:0000259" key="2">
    <source>
        <dbReference type="SMART" id="SM00829"/>
    </source>
</evidence>
<dbReference type="EMBL" id="BAAASL010000017">
    <property type="protein sequence ID" value="GAA2721471.1"/>
    <property type="molecule type" value="Genomic_DNA"/>
</dbReference>
<comment type="caution">
    <text evidence="3">The sequence shown here is derived from an EMBL/GenBank/DDBJ whole genome shotgun (WGS) entry which is preliminary data.</text>
</comment>
<dbReference type="SUPFAM" id="SSF50129">
    <property type="entry name" value="GroES-like"/>
    <property type="match status" value="1"/>
</dbReference>
<dbReference type="InterPro" id="IPR011032">
    <property type="entry name" value="GroES-like_sf"/>
</dbReference>
<dbReference type="Proteomes" id="UP001500886">
    <property type="component" value="Unassembled WGS sequence"/>
</dbReference>
<proteinExistence type="predicted"/>
<dbReference type="InterPro" id="IPR013154">
    <property type="entry name" value="ADH-like_N"/>
</dbReference>
<evidence type="ECO:0000313" key="3">
    <source>
        <dbReference type="EMBL" id="GAA2721471.1"/>
    </source>
</evidence>
<reference evidence="3 4" key="1">
    <citation type="journal article" date="2019" name="Int. J. Syst. Evol. Microbiol.">
        <title>The Global Catalogue of Microorganisms (GCM) 10K type strain sequencing project: providing services to taxonomists for standard genome sequencing and annotation.</title>
        <authorList>
            <consortium name="The Broad Institute Genomics Platform"/>
            <consortium name="The Broad Institute Genome Sequencing Center for Infectious Disease"/>
            <person name="Wu L."/>
            <person name="Ma J."/>
        </authorList>
    </citation>
    <scope>NUCLEOTIDE SEQUENCE [LARGE SCALE GENOMIC DNA]</scope>
    <source>
        <strain evidence="3 4">JCM 4542</strain>
    </source>
</reference>
<dbReference type="PANTHER" id="PTHR45033">
    <property type="match status" value="1"/>
</dbReference>
<feature type="domain" description="Enoyl reductase (ER)" evidence="2">
    <location>
        <begin position="11"/>
        <end position="326"/>
    </location>
</feature>
<protein>
    <submittedName>
        <fullName evidence="3">Zinc-binding dehydrogenase</fullName>
    </submittedName>
</protein>
<dbReference type="SMART" id="SM00829">
    <property type="entry name" value="PKS_ER"/>
    <property type="match status" value="1"/>
</dbReference>
<dbReference type="Gene3D" id="3.40.50.720">
    <property type="entry name" value="NAD(P)-binding Rossmann-like Domain"/>
    <property type="match status" value="1"/>
</dbReference>
<gene>
    <name evidence="3" type="ORF">GCM10010315_44360</name>
</gene>